<dbReference type="EMBL" id="UINC01083985">
    <property type="protein sequence ID" value="SVC30212.1"/>
    <property type="molecule type" value="Genomic_DNA"/>
</dbReference>
<accession>A0A382L4K5</accession>
<organism evidence="1">
    <name type="scientific">marine metagenome</name>
    <dbReference type="NCBI Taxonomy" id="408172"/>
    <lineage>
        <taxon>unclassified sequences</taxon>
        <taxon>metagenomes</taxon>
        <taxon>ecological metagenomes</taxon>
    </lineage>
</organism>
<dbReference type="AlphaFoldDB" id="A0A382L4K5"/>
<protein>
    <submittedName>
        <fullName evidence="1">Uncharacterized protein</fullName>
    </submittedName>
</protein>
<evidence type="ECO:0000313" key="1">
    <source>
        <dbReference type="EMBL" id="SVC30212.1"/>
    </source>
</evidence>
<feature type="non-terminal residue" evidence="1">
    <location>
        <position position="133"/>
    </location>
</feature>
<reference evidence="1" key="1">
    <citation type="submission" date="2018-05" db="EMBL/GenBank/DDBJ databases">
        <authorList>
            <person name="Lanie J.A."/>
            <person name="Ng W.-L."/>
            <person name="Kazmierczak K.M."/>
            <person name="Andrzejewski T.M."/>
            <person name="Davidsen T.M."/>
            <person name="Wayne K.J."/>
            <person name="Tettelin H."/>
            <person name="Glass J.I."/>
            <person name="Rusch D."/>
            <person name="Podicherti R."/>
            <person name="Tsui H.-C.T."/>
            <person name="Winkler M.E."/>
        </authorList>
    </citation>
    <scope>NUCLEOTIDE SEQUENCE</scope>
</reference>
<proteinExistence type="predicted"/>
<name>A0A382L4K5_9ZZZZ</name>
<sequence length="133" mass="14833">MKRLLPILILTGLLFGQSLGELIVEKDGDQVTIPKGDWVLAVNPNDIIEQNKCWNTLHHIHLIGPCDANNADILKGNKWFMATAGELLGTSGDGIIIKNPKTDLTKNMLSDEIGLIFHGKYEGNWKYIRQGKR</sequence>
<gene>
    <name evidence="1" type="ORF">METZ01_LOCUS283066</name>
</gene>